<feature type="compositionally biased region" description="Low complexity" evidence="3">
    <location>
        <begin position="169"/>
        <end position="181"/>
    </location>
</feature>
<feature type="region of interest" description="Disordered" evidence="3">
    <location>
        <begin position="517"/>
        <end position="549"/>
    </location>
</feature>
<dbReference type="OrthoDB" id="694479at2759"/>
<feature type="region of interest" description="Disordered" evidence="3">
    <location>
        <begin position="422"/>
        <end position="494"/>
    </location>
</feature>
<dbReference type="InterPro" id="IPR003591">
    <property type="entry name" value="Leu-rich_rpt_typical-subtyp"/>
</dbReference>
<feature type="compositionally biased region" description="Polar residues" evidence="3">
    <location>
        <begin position="422"/>
        <end position="472"/>
    </location>
</feature>
<accession>A0A6P4ZQR3</accession>
<name>A0A6P4ZQR3_BRABE</name>
<keyword evidence="1" id="KW-0433">Leucine-rich repeat</keyword>
<feature type="region of interest" description="Disordered" evidence="3">
    <location>
        <begin position="575"/>
        <end position="603"/>
    </location>
</feature>
<dbReference type="PANTHER" id="PTHR45617:SF170">
    <property type="entry name" value="MIP14966P"/>
    <property type="match status" value="1"/>
</dbReference>
<feature type="compositionally biased region" description="Basic and acidic residues" evidence="3">
    <location>
        <begin position="480"/>
        <end position="489"/>
    </location>
</feature>
<dbReference type="SUPFAM" id="SSF52058">
    <property type="entry name" value="L domain-like"/>
    <property type="match status" value="1"/>
</dbReference>
<proteinExistence type="predicted"/>
<reference evidence="5" key="1">
    <citation type="submission" date="2025-08" db="UniProtKB">
        <authorList>
            <consortium name="RefSeq"/>
        </authorList>
    </citation>
    <scope>IDENTIFICATION</scope>
    <source>
        <tissue evidence="5">Gonad</tissue>
    </source>
</reference>
<keyword evidence="2" id="KW-0677">Repeat</keyword>
<dbReference type="Pfam" id="PF13855">
    <property type="entry name" value="LRR_8"/>
    <property type="match status" value="2"/>
</dbReference>
<gene>
    <name evidence="5" type="primary">LOC109476725</name>
</gene>
<feature type="region of interest" description="Disordered" evidence="3">
    <location>
        <begin position="280"/>
        <end position="301"/>
    </location>
</feature>
<feature type="region of interest" description="Disordered" evidence="3">
    <location>
        <begin position="159"/>
        <end position="181"/>
    </location>
</feature>
<keyword evidence="4" id="KW-1185">Reference proteome</keyword>
<dbReference type="Proteomes" id="UP000515135">
    <property type="component" value="Unplaced"/>
</dbReference>
<dbReference type="SMART" id="SM00369">
    <property type="entry name" value="LRR_TYP"/>
    <property type="match status" value="5"/>
</dbReference>
<organism evidence="4 5">
    <name type="scientific">Branchiostoma belcheri</name>
    <name type="common">Amphioxus</name>
    <dbReference type="NCBI Taxonomy" id="7741"/>
    <lineage>
        <taxon>Eukaryota</taxon>
        <taxon>Metazoa</taxon>
        <taxon>Chordata</taxon>
        <taxon>Cephalochordata</taxon>
        <taxon>Leptocardii</taxon>
        <taxon>Amphioxiformes</taxon>
        <taxon>Branchiostomatidae</taxon>
        <taxon>Branchiostoma</taxon>
    </lineage>
</organism>
<evidence type="ECO:0000256" key="1">
    <source>
        <dbReference type="ARBA" id="ARBA00022614"/>
    </source>
</evidence>
<feature type="compositionally biased region" description="Low complexity" evidence="3">
    <location>
        <begin position="283"/>
        <end position="295"/>
    </location>
</feature>
<feature type="compositionally biased region" description="Low complexity" evidence="3">
    <location>
        <begin position="348"/>
        <end position="362"/>
    </location>
</feature>
<evidence type="ECO:0000313" key="5">
    <source>
        <dbReference type="RefSeq" id="XP_019633287.1"/>
    </source>
</evidence>
<protein>
    <submittedName>
        <fullName evidence="5">Uncharacterized protein LOC109476725</fullName>
    </submittedName>
</protein>
<feature type="compositionally biased region" description="Polar residues" evidence="3">
    <location>
        <begin position="531"/>
        <end position="549"/>
    </location>
</feature>
<sequence length="663" mass="70653">MPETACICSPSSYCRLQKLWLSINNITTIHPGTFANLPKLQLLCLNRNQVTTIPSDTVSNLPQLQMLDLGSNQIATIDPEYLGLYNNQITTIVPGTFANLLQLQRLLLHYNQITAIPSGSFANLPKLQMLWLRDNRIATIHSGLNPGVVGNNTNTAASVVGSGHGQAGQGQSQANTESTTNTTATVMASDDDHQYENIDKPRVKTGQGQANIQSLNIGNLSHNKVLASLKPNLMYAGNTAVAVMASGDDHQYENVDCPRVKIGQGQSQAIVRSHTNTTATVMTSGDDQTGQGQSQANTESNTNSTAVCMYAGEGNAAVSVMAIGDDHQYEDIDNHHVRRGKGQSTNINTTATAGQGQSQTNTGISDARNLSYGTGQTASQLNSLYKHKTATEMDTESNTNTTATVMTSDHYYRCEDIDGNSVKTEQGQGQSQALCESNPNTTAPVLTSGHDQTGQGQSQTNTESNPNTTAPVLTSGHDQTGQDHGHDQTGQDQSGANIQSLKVGNLSHNEVLAALQPNPMYVDVKTPPKDPTSTEMASGHDQTGQDQSQTNIQSLKVGDLSHNEVLAALQPNPMYVDVKTPPKDPTSTEMASGHDQTGQDQSQTNIQSLKVGDLSCDEVLAALQPNTIGHDVTGQDQSQTNIQSLKVGNLSHNELLAALQPNP</sequence>
<dbReference type="RefSeq" id="XP_019633287.1">
    <property type="nucleotide sequence ID" value="XM_019777728.1"/>
</dbReference>
<dbReference type="PROSITE" id="PS51450">
    <property type="entry name" value="LRR"/>
    <property type="match status" value="2"/>
</dbReference>
<dbReference type="InterPro" id="IPR001611">
    <property type="entry name" value="Leu-rich_rpt"/>
</dbReference>
<dbReference type="AlphaFoldDB" id="A0A6P4ZQR3"/>
<dbReference type="KEGG" id="bbel:109476725"/>
<feature type="non-terminal residue" evidence="5">
    <location>
        <position position="663"/>
    </location>
</feature>
<dbReference type="Gene3D" id="3.80.10.10">
    <property type="entry name" value="Ribonuclease Inhibitor"/>
    <property type="match status" value="2"/>
</dbReference>
<evidence type="ECO:0000313" key="4">
    <source>
        <dbReference type="Proteomes" id="UP000515135"/>
    </source>
</evidence>
<evidence type="ECO:0000256" key="2">
    <source>
        <dbReference type="ARBA" id="ARBA00022737"/>
    </source>
</evidence>
<dbReference type="GeneID" id="109476725"/>
<dbReference type="PANTHER" id="PTHR45617">
    <property type="entry name" value="LEUCINE RICH REPEAT FAMILY PROTEIN"/>
    <property type="match status" value="1"/>
</dbReference>
<dbReference type="InterPro" id="IPR032675">
    <property type="entry name" value="LRR_dom_sf"/>
</dbReference>
<evidence type="ECO:0000256" key="3">
    <source>
        <dbReference type="SAM" id="MobiDB-lite"/>
    </source>
</evidence>
<feature type="compositionally biased region" description="Polar residues" evidence="3">
    <location>
        <begin position="585"/>
        <end position="603"/>
    </location>
</feature>
<feature type="region of interest" description="Disordered" evidence="3">
    <location>
        <begin position="338"/>
        <end position="362"/>
    </location>
</feature>